<gene>
    <name evidence="1" type="ORF">EDB81DRAFT_151910</name>
</gene>
<organism evidence="1 2">
    <name type="scientific">Dactylonectria macrodidyma</name>
    <dbReference type="NCBI Taxonomy" id="307937"/>
    <lineage>
        <taxon>Eukaryota</taxon>
        <taxon>Fungi</taxon>
        <taxon>Dikarya</taxon>
        <taxon>Ascomycota</taxon>
        <taxon>Pezizomycotina</taxon>
        <taxon>Sordariomycetes</taxon>
        <taxon>Hypocreomycetidae</taxon>
        <taxon>Hypocreales</taxon>
        <taxon>Nectriaceae</taxon>
        <taxon>Dactylonectria</taxon>
    </lineage>
</organism>
<protein>
    <submittedName>
        <fullName evidence="1">Uncharacterized protein</fullName>
    </submittedName>
</protein>
<sequence>MQIQDADAKCSIASLKCRRIRFGSWTGESLKVDADADVKLGGLVVKERARKWWREPVVASRERRVGLGSNGWLVFFFGWGGGAVKKNSLVFLGCAVWSGSERLQSTNRCDFAKRGKRRLDGLRREGRMLFYYVGMPKLDFAVTVLLAACARSYARAVLTPDSQLTAFTFHPQARARVAKCQARREDDTTASELRNWMTHSDNNGKLIG</sequence>
<proteinExistence type="predicted"/>
<keyword evidence="2" id="KW-1185">Reference proteome</keyword>
<evidence type="ECO:0000313" key="2">
    <source>
        <dbReference type="Proteomes" id="UP000738349"/>
    </source>
</evidence>
<comment type="caution">
    <text evidence="1">The sequence shown here is derived from an EMBL/GenBank/DDBJ whole genome shotgun (WGS) entry which is preliminary data.</text>
</comment>
<accession>A0A9P9JKR0</accession>
<dbReference type="Proteomes" id="UP000738349">
    <property type="component" value="Unassembled WGS sequence"/>
</dbReference>
<reference evidence="1" key="1">
    <citation type="journal article" date="2021" name="Nat. Commun.">
        <title>Genetic determinants of endophytism in the Arabidopsis root mycobiome.</title>
        <authorList>
            <person name="Mesny F."/>
            <person name="Miyauchi S."/>
            <person name="Thiergart T."/>
            <person name="Pickel B."/>
            <person name="Atanasova L."/>
            <person name="Karlsson M."/>
            <person name="Huettel B."/>
            <person name="Barry K.W."/>
            <person name="Haridas S."/>
            <person name="Chen C."/>
            <person name="Bauer D."/>
            <person name="Andreopoulos W."/>
            <person name="Pangilinan J."/>
            <person name="LaButti K."/>
            <person name="Riley R."/>
            <person name="Lipzen A."/>
            <person name="Clum A."/>
            <person name="Drula E."/>
            <person name="Henrissat B."/>
            <person name="Kohler A."/>
            <person name="Grigoriev I.V."/>
            <person name="Martin F.M."/>
            <person name="Hacquard S."/>
        </authorList>
    </citation>
    <scope>NUCLEOTIDE SEQUENCE</scope>
    <source>
        <strain evidence="1">MPI-CAGE-AT-0147</strain>
    </source>
</reference>
<dbReference type="EMBL" id="JAGMUV010000002">
    <property type="protein sequence ID" value="KAH7170072.1"/>
    <property type="molecule type" value="Genomic_DNA"/>
</dbReference>
<dbReference type="AlphaFoldDB" id="A0A9P9JKR0"/>
<evidence type="ECO:0000313" key="1">
    <source>
        <dbReference type="EMBL" id="KAH7170072.1"/>
    </source>
</evidence>
<name>A0A9P9JKR0_9HYPO</name>